<dbReference type="EMBL" id="BGZK01000183">
    <property type="protein sequence ID" value="GBP26703.1"/>
    <property type="molecule type" value="Genomic_DNA"/>
</dbReference>
<reference evidence="1 2" key="1">
    <citation type="journal article" date="2019" name="Commun. Biol.">
        <title>The bagworm genome reveals a unique fibroin gene that provides high tensile strength.</title>
        <authorList>
            <person name="Kono N."/>
            <person name="Nakamura H."/>
            <person name="Ohtoshi R."/>
            <person name="Tomita M."/>
            <person name="Numata K."/>
            <person name="Arakawa K."/>
        </authorList>
    </citation>
    <scope>NUCLEOTIDE SEQUENCE [LARGE SCALE GENOMIC DNA]</scope>
</reference>
<proteinExistence type="predicted"/>
<dbReference type="Proteomes" id="UP000299102">
    <property type="component" value="Unassembled WGS sequence"/>
</dbReference>
<sequence length="106" mass="12058">MLSEISKKYLTRRGAGWGEPLYWRRRCDRDTNTDWCGPGGGGRPRGADGKWVPHADVVRRGRSWSPPIWVSDGTSLLAKNLHIFDRSKWCEASAHARADLVESRCY</sequence>
<protein>
    <submittedName>
        <fullName evidence="1">Uncharacterized protein</fullName>
    </submittedName>
</protein>
<name>A0A4C1UJS3_EUMVA</name>
<evidence type="ECO:0000313" key="2">
    <source>
        <dbReference type="Proteomes" id="UP000299102"/>
    </source>
</evidence>
<gene>
    <name evidence="1" type="ORF">EVAR_23474_1</name>
</gene>
<evidence type="ECO:0000313" key="1">
    <source>
        <dbReference type="EMBL" id="GBP26703.1"/>
    </source>
</evidence>
<keyword evidence="2" id="KW-1185">Reference proteome</keyword>
<accession>A0A4C1UJS3</accession>
<organism evidence="1 2">
    <name type="scientific">Eumeta variegata</name>
    <name type="common">Bagworm moth</name>
    <name type="synonym">Eumeta japonica</name>
    <dbReference type="NCBI Taxonomy" id="151549"/>
    <lineage>
        <taxon>Eukaryota</taxon>
        <taxon>Metazoa</taxon>
        <taxon>Ecdysozoa</taxon>
        <taxon>Arthropoda</taxon>
        <taxon>Hexapoda</taxon>
        <taxon>Insecta</taxon>
        <taxon>Pterygota</taxon>
        <taxon>Neoptera</taxon>
        <taxon>Endopterygota</taxon>
        <taxon>Lepidoptera</taxon>
        <taxon>Glossata</taxon>
        <taxon>Ditrysia</taxon>
        <taxon>Tineoidea</taxon>
        <taxon>Psychidae</taxon>
        <taxon>Oiketicinae</taxon>
        <taxon>Eumeta</taxon>
    </lineage>
</organism>
<comment type="caution">
    <text evidence="1">The sequence shown here is derived from an EMBL/GenBank/DDBJ whole genome shotgun (WGS) entry which is preliminary data.</text>
</comment>
<dbReference type="AlphaFoldDB" id="A0A4C1UJS3"/>